<feature type="chain" id="PRO_5021438531" evidence="1">
    <location>
        <begin position="19"/>
        <end position="305"/>
    </location>
</feature>
<dbReference type="OrthoDB" id="3034330at2"/>
<dbReference type="EMBL" id="SOZE01000001">
    <property type="protein sequence ID" value="TFF40714.1"/>
    <property type="molecule type" value="Genomic_DNA"/>
</dbReference>
<accession>A0A4Y8SQK6</accession>
<feature type="signal peptide" evidence="1">
    <location>
        <begin position="1"/>
        <end position="18"/>
    </location>
</feature>
<evidence type="ECO:0000313" key="2">
    <source>
        <dbReference type="EMBL" id="TFF40714.1"/>
    </source>
</evidence>
<sequence>MKKSLTLLMLFISINSYAQTARLELNLKKDSTYNITINADMDIDQLINGLHQIVKTTISGTTAHKVIAIKDTLYEMEVIYKKLGMHMEFGGKVIEFSSDLKSEDLISKFVRSMINKPFGIVMSRRGKIVEVKNIDSLFAGVIKDFPPISDAQVAQVIAQMKQSFGEKSIKGNLQETFVIFPKVPLAVKGNWTTVNATEAAAISLTTKTTYTLNAIADKYYDVSGTAVITSDKVPAFKKSGVYLIRLMQPSGRYTARMKIDKTTGWVTESQITKDISATAQIKKTEAGPIELSYPMKILMKFTGAN</sequence>
<organism evidence="2 3">
    <name type="scientific">Mucilaginibacter psychrotolerans</name>
    <dbReference type="NCBI Taxonomy" id="1524096"/>
    <lineage>
        <taxon>Bacteria</taxon>
        <taxon>Pseudomonadati</taxon>
        <taxon>Bacteroidota</taxon>
        <taxon>Sphingobacteriia</taxon>
        <taxon>Sphingobacteriales</taxon>
        <taxon>Sphingobacteriaceae</taxon>
        <taxon>Mucilaginibacter</taxon>
    </lineage>
</organism>
<dbReference type="InterPro" id="IPR046230">
    <property type="entry name" value="DUF6263"/>
</dbReference>
<proteinExistence type="predicted"/>
<evidence type="ECO:0000313" key="3">
    <source>
        <dbReference type="Proteomes" id="UP000297540"/>
    </source>
</evidence>
<dbReference type="AlphaFoldDB" id="A0A4Y8SQK6"/>
<dbReference type="Proteomes" id="UP000297540">
    <property type="component" value="Unassembled WGS sequence"/>
</dbReference>
<comment type="caution">
    <text evidence="2">The sequence shown here is derived from an EMBL/GenBank/DDBJ whole genome shotgun (WGS) entry which is preliminary data.</text>
</comment>
<name>A0A4Y8SQK6_9SPHI</name>
<keyword evidence="1" id="KW-0732">Signal</keyword>
<dbReference type="Pfam" id="PF19777">
    <property type="entry name" value="DUF6263"/>
    <property type="match status" value="1"/>
</dbReference>
<gene>
    <name evidence="2" type="ORF">E2R66_00605</name>
</gene>
<dbReference type="RefSeq" id="WP_133230349.1">
    <property type="nucleotide sequence ID" value="NZ_SOZE01000001.1"/>
</dbReference>
<protein>
    <submittedName>
        <fullName evidence="2">Uncharacterized protein</fullName>
    </submittedName>
</protein>
<keyword evidence="3" id="KW-1185">Reference proteome</keyword>
<reference evidence="2 3" key="1">
    <citation type="journal article" date="2017" name="Int. J. Syst. Evol. Microbiol.">
        <title>Mucilaginibacterpsychrotolerans sp. nov., isolated from peatlands.</title>
        <authorList>
            <person name="Deng Y."/>
            <person name="Shen L."/>
            <person name="Xu B."/>
            <person name="Liu Y."/>
            <person name="Gu Z."/>
            <person name="Liu H."/>
            <person name="Zhou Y."/>
        </authorList>
    </citation>
    <scope>NUCLEOTIDE SEQUENCE [LARGE SCALE GENOMIC DNA]</scope>
    <source>
        <strain evidence="2 3">NH7-4</strain>
    </source>
</reference>
<evidence type="ECO:0000256" key="1">
    <source>
        <dbReference type="SAM" id="SignalP"/>
    </source>
</evidence>